<name>A0A934R975_9BACT</name>
<feature type="transmembrane region" description="Helical" evidence="1">
    <location>
        <begin position="103"/>
        <end position="122"/>
    </location>
</feature>
<dbReference type="RefSeq" id="WP_200352715.1">
    <property type="nucleotide sequence ID" value="NZ_BAABHZ010000001.1"/>
</dbReference>
<dbReference type="Pfam" id="PF01944">
    <property type="entry name" value="SpoIIM"/>
    <property type="match status" value="1"/>
</dbReference>
<evidence type="ECO:0000313" key="3">
    <source>
        <dbReference type="Proteomes" id="UP000600139"/>
    </source>
</evidence>
<keyword evidence="1" id="KW-0812">Transmembrane</keyword>
<feature type="transmembrane region" description="Helical" evidence="1">
    <location>
        <begin position="163"/>
        <end position="182"/>
    </location>
</feature>
<keyword evidence="3" id="KW-1185">Reference proteome</keyword>
<feature type="transmembrane region" description="Helical" evidence="1">
    <location>
        <begin position="189"/>
        <end position="210"/>
    </location>
</feature>
<proteinExistence type="predicted"/>
<evidence type="ECO:0000256" key="1">
    <source>
        <dbReference type="SAM" id="Phobius"/>
    </source>
</evidence>
<organism evidence="2 3">
    <name type="scientific">Luteolibacter yonseiensis</name>
    <dbReference type="NCBI Taxonomy" id="1144680"/>
    <lineage>
        <taxon>Bacteria</taxon>
        <taxon>Pseudomonadati</taxon>
        <taxon>Verrucomicrobiota</taxon>
        <taxon>Verrucomicrobiia</taxon>
        <taxon>Verrucomicrobiales</taxon>
        <taxon>Verrucomicrobiaceae</taxon>
        <taxon>Luteolibacter</taxon>
    </lineage>
</organism>
<evidence type="ECO:0000313" key="2">
    <source>
        <dbReference type="EMBL" id="MBK1817785.1"/>
    </source>
</evidence>
<comment type="caution">
    <text evidence="2">The sequence shown here is derived from an EMBL/GenBank/DDBJ whole genome shotgun (WGS) entry which is preliminary data.</text>
</comment>
<dbReference type="InterPro" id="IPR002798">
    <property type="entry name" value="SpoIIM-like"/>
</dbReference>
<feature type="transmembrane region" description="Helical" evidence="1">
    <location>
        <begin position="230"/>
        <end position="248"/>
    </location>
</feature>
<dbReference type="EMBL" id="JAENIK010000012">
    <property type="protein sequence ID" value="MBK1817785.1"/>
    <property type="molecule type" value="Genomic_DNA"/>
</dbReference>
<dbReference type="PANTHER" id="PTHR35337:SF1">
    <property type="entry name" value="SLR1478 PROTEIN"/>
    <property type="match status" value="1"/>
</dbReference>
<keyword evidence="1" id="KW-1133">Transmembrane helix</keyword>
<dbReference type="Proteomes" id="UP000600139">
    <property type="component" value="Unassembled WGS sequence"/>
</dbReference>
<dbReference type="AlphaFoldDB" id="A0A934R975"/>
<reference evidence="2" key="1">
    <citation type="submission" date="2021-01" db="EMBL/GenBank/DDBJ databases">
        <title>Modified the classification status of verrucomicrobia.</title>
        <authorList>
            <person name="Feng X."/>
        </authorList>
    </citation>
    <scope>NUCLEOTIDE SEQUENCE</scope>
    <source>
        <strain evidence="2">JCM 18052</strain>
    </source>
</reference>
<keyword evidence="1" id="KW-0472">Membrane</keyword>
<feature type="transmembrane region" description="Helical" evidence="1">
    <location>
        <begin position="269"/>
        <end position="289"/>
    </location>
</feature>
<sequence>MTSGEFESRNAARWAEYESLVSMLEKGKRGPEAEKLPRLFRELSLDLSLAEERMYGPRITQRLNELVIRGYELIYQRRRGSWENVVRFIAVGFPRAVRADWRLFWMCNLVFWLPFFAMMLSAHHDIRWVQAVLGANGMAGMEQMYGGKEEQLSHLRSEYGSNFMMFCFYIYNNVAIDFRIFAGGMAAGVGTLFFLLFNGLHLGAAAGYVNHACNPESFWTFVSGHSSFELLGMIVSGMAGMRLGLAILRPGRLPRVRALVEAARQALPLIYGAAVMTTLAAVVEGFWSAQDMPSNLKYTVGIVGWLLHIAYFTLAGRRFGHAP</sequence>
<feature type="transmembrane region" description="Helical" evidence="1">
    <location>
        <begin position="295"/>
        <end position="314"/>
    </location>
</feature>
<dbReference type="PANTHER" id="PTHR35337">
    <property type="entry name" value="SLR1478 PROTEIN"/>
    <property type="match status" value="1"/>
</dbReference>
<gene>
    <name evidence="2" type="ORF">JIN84_19350</name>
</gene>
<accession>A0A934R975</accession>
<protein>
    <submittedName>
        <fullName evidence="2">Stage II sporulation protein M</fullName>
    </submittedName>
</protein>